<dbReference type="InterPro" id="IPR036010">
    <property type="entry name" value="2Fe-2S_ferredoxin-like_sf"/>
</dbReference>
<dbReference type="CDD" id="cd06189">
    <property type="entry name" value="flavin_oxioreductase"/>
    <property type="match status" value="1"/>
</dbReference>
<dbReference type="SUPFAM" id="SSF52343">
    <property type="entry name" value="Ferredoxin reductase-like, C-terminal NADP-linked domain"/>
    <property type="match status" value="1"/>
</dbReference>
<dbReference type="PRINTS" id="PR00410">
    <property type="entry name" value="PHEHYDRXLASE"/>
</dbReference>
<dbReference type="Gene3D" id="3.40.50.80">
    <property type="entry name" value="Nucleotide-binding domain of ferredoxin-NADP reductase (FNR) module"/>
    <property type="match status" value="1"/>
</dbReference>
<dbReference type="InterPro" id="IPR012675">
    <property type="entry name" value="Beta-grasp_dom_sf"/>
</dbReference>
<keyword evidence="2" id="KW-0408">Iron</keyword>
<evidence type="ECO:0000256" key="3">
    <source>
        <dbReference type="ARBA" id="ARBA00034078"/>
    </source>
</evidence>
<dbReference type="PROSITE" id="PS51085">
    <property type="entry name" value="2FE2S_FER_2"/>
    <property type="match status" value="1"/>
</dbReference>
<sequence length="346" mass="38053">MTATNFEITLAPSGHRFPCAPGESILKAGLAAGFFLPYSCRSGMCNTCRATVVSGRVDIGDVHPKYLSEADRELGKALICRASPLSDCEIEVAEIDPADAMPLHRMPSRVLKLERVAPDVMLVVLGLPANEPVMFRAGQYLDVLLKDGSRRSYSIANLPSSEGVRQVELHIRLLPGGRFGTMLESMKARELLQLEIPLGSFYWREQSDKPMIMLASGTGFAPIKSIIEYAIARGNRRPITLYWGGRTRADLYMMDMAQGWAAQHDNIRFVPVLSDATPACAWEGRRGFVHRAVMDDFPDMSGHQVYACGAPIVISSARRDFSASCGLPEEEFFADSFLTEADKQSA</sequence>
<dbReference type="CDD" id="cd00207">
    <property type="entry name" value="fer2"/>
    <property type="match status" value="1"/>
</dbReference>
<dbReference type="InterPro" id="IPR001709">
    <property type="entry name" value="Flavoprot_Pyr_Nucl_cyt_Rdtase"/>
</dbReference>
<protein>
    <submittedName>
        <fullName evidence="6">CDP-4-dehydro-6-deoxyglucose reductase</fullName>
    </submittedName>
</protein>
<evidence type="ECO:0000313" key="7">
    <source>
        <dbReference type="Proteomes" id="UP000198284"/>
    </source>
</evidence>
<dbReference type="InterPro" id="IPR001041">
    <property type="entry name" value="2Fe-2S_ferredoxin-type"/>
</dbReference>
<dbReference type="Pfam" id="PF00970">
    <property type="entry name" value="FAD_binding_6"/>
    <property type="match status" value="1"/>
</dbReference>
<feature type="domain" description="2Fe-2S ferredoxin-type" evidence="4">
    <location>
        <begin position="6"/>
        <end position="96"/>
    </location>
</feature>
<dbReference type="OrthoDB" id="9806195at2"/>
<comment type="cofactor">
    <cofactor evidence="3">
        <name>[2Fe-2S] cluster</name>
        <dbReference type="ChEBI" id="CHEBI:190135"/>
    </cofactor>
</comment>
<dbReference type="Proteomes" id="UP000198284">
    <property type="component" value="Unassembled WGS sequence"/>
</dbReference>
<evidence type="ECO:0000256" key="2">
    <source>
        <dbReference type="ARBA" id="ARBA00022714"/>
    </source>
</evidence>
<name>A0A239F2C3_9BURK</name>
<dbReference type="InterPro" id="IPR001433">
    <property type="entry name" value="OxRdtase_FAD/NAD-bd"/>
</dbReference>
<dbReference type="Pfam" id="PF00111">
    <property type="entry name" value="Fer2"/>
    <property type="match status" value="1"/>
</dbReference>
<dbReference type="PANTHER" id="PTHR47354">
    <property type="entry name" value="NADH OXIDOREDUCTASE HCR"/>
    <property type="match status" value="1"/>
</dbReference>
<dbReference type="GO" id="GO:0016491">
    <property type="term" value="F:oxidoreductase activity"/>
    <property type="evidence" value="ECO:0007669"/>
    <property type="project" value="InterPro"/>
</dbReference>
<dbReference type="InterPro" id="IPR008333">
    <property type="entry name" value="Cbr1-like_FAD-bd_dom"/>
</dbReference>
<feature type="domain" description="FAD-binding FR-type" evidence="5">
    <location>
        <begin position="103"/>
        <end position="204"/>
    </location>
</feature>
<dbReference type="InterPro" id="IPR017927">
    <property type="entry name" value="FAD-bd_FR_type"/>
</dbReference>
<dbReference type="SUPFAM" id="SSF63380">
    <property type="entry name" value="Riboflavin synthase domain-like"/>
    <property type="match status" value="1"/>
</dbReference>
<evidence type="ECO:0000256" key="1">
    <source>
        <dbReference type="ARBA" id="ARBA00001974"/>
    </source>
</evidence>
<dbReference type="Gene3D" id="2.40.30.10">
    <property type="entry name" value="Translation factors"/>
    <property type="match status" value="1"/>
</dbReference>
<dbReference type="AlphaFoldDB" id="A0A239F2C3"/>
<organism evidence="6 7">
    <name type="scientific">Noviherbaspirillum humi</name>
    <dbReference type="NCBI Taxonomy" id="1688639"/>
    <lineage>
        <taxon>Bacteria</taxon>
        <taxon>Pseudomonadati</taxon>
        <taxon>Pseudomonadota</taxon>
        <taxon>Betaproteobacteria</taxon>
        <taxon>Burkholderiales</taxon>
        <taxon>Oxalobacteraceae</taxon>
        <taxon>Noviherbaspirillum</taxon>
    </lineage>
</organism>
<evidence type="ECO:0000259" key="4">
    <source>
        <dbReference type="PROSITE" id="PS51085"/>
    </source>
</evidence>
<reference evidence="6 7" key="1">
    <citation type="submission" date="2017-06" db="EMBL/GenBank/DDBJ databases">
        <authorList>
            <person name="Kim H.J."/>
            <person name="Triplett B.A."/>
        </authorList>
    </citation>
    <scope>NUCLEOTIDE SEQUENCE [LARGE SCALE GENOMIC DNA]</scope>
    <source>
        <strain evidence="6 7">U15</strain>
    </source>
</reference>
<keyword evidence="2" id="KW-0411">Iron-sulfur</keyword>
<dbReference type="PANTHER" id="PTHR47354:SF5">
    <property type="entry name" value="PROTEIN RFBI"/>
    <property type="match status" value="1"/>
</dbReference>
<dbReference type="InterPro" id="IPR017938">
    <property type="entry name" value="Riboflavin_synthase-like_b-brl"/>
</dbReference>
<keyword evidence="7" id="KW-1185">Reference proteome</keyword>
<dbReference type="EMBL" id="FZOT01000003">
    <property type="protein sequence ID" value="SNS50312.1"/>
    <property type="molecule type" value="Genomic_DNA"/>
</dbReference>
<dbReference type="SUPFAM" id="SSF54292">
    <property type="entry name" value="2Fe-2S ferredoxin-like"/>
    <property type="match status" value="1"/>
</dbReference>
<dbReference type="PROSITE" id="PS51384">
    <property type="entry name" value="FAD_FR"/>
    <property type="match status" value="1"/>
</dbReference>
<dbReference type="InterPro" id="IPR050415">
    <property type="entry name" value="MRET"/>
</dbReference>
<keyword evidence="2" id="KW-0479">Metal-binding</keyword>
<evidence type="ECO:0000259" key="5">
    <source>
        <dbReference type="PROSITE" id="PS51384"/>
    </source>
</evidence>
<dbReference type="Gene3D" id="3.10.20.30">
    <property type="match status" value="1"/>
</dbReference>
<gene>
    <name evidence="6" type="ORF">SAMN06265795_103109</name>
</gene>
<proteinExistence type="predicted"/>
<dbReference type="GO" id="GO:0051537">
    <property type="term" value="F:2 iron, 2 sulfur cluster binding"/>
    <property type="evidence" value="ECO:0007669"/>
    <property type="project" value="UniProtKB-KW"/>
</dbReference>
<keyword evidence="2" id="KW-0001">2Fe-2S</keyword>
<evidence type="ECO:0000313" key="6">
    <source>
        <dbReference type="EMBL" id="SNS50312.1"/>
    </source>
</evidence>
<dbReference type="PRINTS" id="PR00371">
    <property type="entry name" value="FPNCR"/>
</dbReference>
<dbReference type="RefSeq" id="WP_089398617.1">
    <property type="nucleotide sequence ID" value="NZ_FZOT01000003.1"/>
</dbReference>
<dbReference type="Pfam" id="PF00175">
    <property type="entry name" value="NAD_binding_1"/>
    <property type="match status" value="1"/>
</dbReference>
<comment type="cofactor">
    <cofactor evidence="1">
        <name>FAD</name>
        <dbReference type="ChEBI" id="CHEBI:57692"/>
    </cofactor>
</comment>
<accession>A0A239F2C3</accession>
<dbReference type="InterPro" id="IPR039261">
    <property type="entry name" value="FNR_nucleotide-bd"/>
</dbReference>